<name>A0A8B3FID1_9ACTN</name>
<keyword evidence="1" id="KW-0472">Membrane</keyword>
<dbReference type="EMBL" id="RCIW01000013">
    <property type="protein sequence ID" value="RLP08574.1"/>
    <property type="molecule type" value="Genomic_DNA"/>
</dbReference>
<feature type="transmembrane region" description="Helical" evidence="1">
    <location>
        <begin position="20"/>
        <end position="42"/>
    </location>
</feature>
<sequence>MHEQSGHHDERGLSQSAQWAVLTPVVMLALLGVIDAGIWLHARSTVQQAAMTAAEVGALAGQGRSQVEQCVRSMTGELTDVTTTVEDAPGRITVHVEARAPLALDLGLARVGASSTRATEDS</sequence>
<evidence type="ECO:0000256" key="1">
    <source>
        <dbReference type="SAM" id="Phobius"/>
    </source>
</evidence>
<reference evidence="3 4" key="1">
    <citation type="submission" date="2018-10" db="EMBL/GenBank/DDBJ databases">
        <title>Propionibacterium australiense Genome Sequencing and Assembly.</title>
        <authorList>
            <person name="Bernier A.-M."/>
            <person name="Bernard K."/>
        </authorList>
    </citation>
    <scope>NUCLEOTIDE SEQUENCE [LARGE SCALE GENOMIC DNA]</scope>
    <source>
        <strain evidence="3 4">NML98A078</strain>
    </source>
</reference>
<dbReference type="AlphaFoldDB" id="A0A8B3FID1"/>
<feature type="domain" description="TadE-like" evidence="2">
    <location>
        <begin position="16"/>
        <end position="54"/>
    </location>
</feature>
<proteinExistence type="predicted"/>
<keyword evidence="1" id="KW-1133">Transmembrane helix</keyword>
<dbReference type="Proteomes" id="UP000279336">
    <property type="component" value="Unassembled WGS sequence"/>
</dbReference>
<accession>A0A8B3FID1</accession>
<evidence type="ECO:0000313" key="4">
    <source>
        <dbReference type="Proteomes" id="UP000279336"/>
    </source>
</evidence>
<protein>
    <submittedName>
        <fullName evidence="3">Pilus assembly protein</fullName>
    </submittedName>
</protein>
<evidence type="ECO:0000259" key="2">
    <source>
        <dbReference type="Pfam" id="PF07811"/>
    </source>
</evidence>
<dbReference type="InterPro" id="IPR012495">
    <property type="entry name" value="TadE-like_dom"/>
</dbReference>
<evidence type="ECO:0000313" key="3">
    <source>
        <dbReference type="EMBL" id="RLP08574.1"/>
    </source>
</evidence>
<dbReference type="RefSeq" id="WP_121588224.1">
    <property type="nucleotide sequence ID" value="NZ_RCIW01000013.1"/>
</dbReference>
<dbReference type="OrthoDB" id="3734475at2"/>
<dbReference type="Pfam" id="PF07811">
    <property type="entry name" value="TadE"/>
    <property type="match status" value="1"/>
</dbReference>
<gene>
    <name evidence="3" type="ORF">D7U36_09010</name>
</gene>
<comment type="caution">
    <text evidence="3">The sequence shown here is derived from an EMBL/GenBank/DDBJ whole genome shotgun (WGS) entry which is preliminary data.</text>
</comment>
<organism evidence="3 4">
    <name type="scientific">Propionibacterium australiense</name>
    <dbReference type="NCBI Taxonomy" id="119981"/>
    <lineage>
        <taxon>Bacteria</taxon>
        <taxon>Bacillati</taxon>
        <taxon>Actinomycetota</taxon>
        <taxon>Actinomycetes</taxon>
        <taxon>Propionibacteriales</taxon>
        <taxon>Propionibacteriaceae</taxon>
        <taxon>Propionibacterium</taxon>
    </lineage>
</organism>
<keyword evidence="1" id="KW-0812">Transmembrane</keyword>